<accession>A0A6J5TWH6</accession>
<name>A0A6J5TWH6_PRUAR</name>
<proteinExistence type="predicted"/>
<evidence type="ECO:0000313" key="1">
    <source>
        <dbReference type="EMBL" id="CAB4268122.1"/>
    </source>
</evidence>
<dbReference type="EMBL" id="CAEKDK010000002">
    <property type="protein sequence ID" value="CAB4268122.1"/>
    <property type="molecule type" value="Genomic_DNA"/>
</dbReference>
<dbReference type="AlphaFoldDB" id="A0A6J5TWH6"/>
<evidence type="ECO:0000313" key="2">
    <source>
        <dbReference type="Proteomes" id="UP000507222"/>
    </source>
</evidence>
<sequence>MSKARGEEEEDTECFYNSLGELWLVGGNWSLGWDKGKKKSGTKGGGGRGWVGVLGSLGVGG</sequence>
<organism evidence="1 2">
    <name type="scientific">Prunus armeniaca</name>
    <name type="common">Apricot</name>
    <name type="synonym">Armeniaca vulgaris</name>
    <dbReference type="NCBI Taxonomy" id="36596"/>
    <lineage>
        <taxon>Eukaryota</taxon>
        <taxon>Viridiplantae</taxon>
        <taxon>Streptophyta</taxon>
        <taxon>Embryophyta</taxon>
        <taxon>Tracheophyta</taxon>
        <taxon>Spermatophyta</taxon>
        <taxon>Magnoliopsida</taxon>
        <taxon>eudicotyledons</taxon>
        <taxon>Gunneridae</taxon>
        <taxon>Pentapetalae</taxon>
        <taxon>rosids</taxon>
        <taxon>fabids</taxon>
        <taxon>Rosales</taxon>
        <taxon>Rosaceae</taxon>
        <taxon>Amygdaloideae</taxon>
        <taxon>Amygdaleae</taxon>
        <taxon>Prunus</taxon>
    </lineage>
</organism>
<gene>
    <name evidence="1" type="ORF">CURHAP_LOCUS11195</name>
</gene>
<protein>
    <submittedName>
        <fullName evidence="1">Uncharacterized protein</fullName>
    </submittedName>
</protein>
<reference evidence="1 2" key="1">
    <citation type="submission" date="2020-05" db="EMBL/GenBank/DDBJ databases">
        <authorList>
            <person name="Campoy J."/>
            <person name="Schneeberger K."/>
            <person name="Spophaly S."/>
        </authorList>
    </citation>
    <scope>NUCLEOTIDE SEQUENCE [LARGE SCALE GENOMIC DNA]</scope>
    <source>
        <strain evidence="1">PruArmRojPasFocal</strain>
    </source>
</reference>
<dbReference type="Proteomes" id="UP000507222">
    <property type="component" value="Unassembled WGS sequence"/>
</dbReference>